<name>X0QI52_9LACO</name>
<dbReference type="AlphaFoldDB" id="X0QI52"/>
<dbReference type="InterPro" id="IPR036868">
    <property type="entry name" value="TusA-like_sf"/>
</dbReference>
<dbReference type="OrthoDB" id="9801500at2"/>
<evidence type="ECO:0000313" key="2">
    <source>
        <dbReference type="EMBL" id="KRM30619.1"/>
    </source>
</evidence>
<accession>X0QI52</accession>
<reference evidence="2 3" key="1">
    <citation type="journal article" date="2015" name="Genome Announc.">
        <title>Expanding the biotechnology potential of lactobacilli through comparative genomics of 213 strains and associated genera.</title>
        <authorList>
            <person name="Sun Z."/>
            <person name="Harris H.M."/>
            <person name="McCann A."/>
            <person name="Guo C."/>
            <person name="Argimon S."/>
            <person name="Zhang W."/>
            <person name="Yang X."/>
            <person name="Jeffery I.B."/>
            <person name="Cooney J.C."/>
            <person name="Kagawa T.F."/>
            <person name="Liu W."/>
            <person name="Song Y."/>
            <person name="Salvetti E."/>
            <person name="Wrobel A."/>
            <person name="Rasinkangas P."/>
            <person name="Parkhill J."/>
            <person name="Rea M.C."/>
            <person name="O'Sullivan O."/>
            <person name="Ritari J."/>
            <person name="Douillard F.P."/>
            <person name="Paul Ross R."/>
            <person name="Yang R."/>
            <person name="Briner A.E."/>
            <person name="Felis G.E."/>
            <person name="de Vos W.M."/>
            <person name="Barrangou R."/>
            <person name="Klaenhammer T.R."/>
            <person name="Caufield P.W."/>
            <person name="Cui Y."/>
            <person name="Zhang H."/>
            <person name="O'Toole P.W."/>
        </authorList>
    </citation>
    <scope>NUCLEOTIDE SEQUENCE [LARGE SCALE GENOMIC DNA]</scope>
    <source>
        <strain evidence="2 3">DSM 18527</strain>
    </source>
</reference>
<evidence type="ECO:0000259" key="1">
    <source>
        <dbReference type="Pfam" id="PF01206"/>
    </source>
</evidence>
<gene>
    <name evidence="2" type="ORF">FC83_GL001755</name>
</gene>
<dbReference type="STRING" id="1423734.FC83_GL001755"/>
<dbReference type="Gene3D" id="3.40.1260.10">
    <property type="entry name" value="DsrEFH-like"/>
    <property type="match status" value="1"/>
</dbReference>
<dbReference type="InterPro" id="IPR019870">
    <property type="entry name" value="Se_metab_YedF"/>
</dbReference>
<dbReference type="EMBL" id="AZGA01000088">
    <property type="protein sequence ID" value="KRM30619.1"/>
    <property type="molecule type" value="Genomic_DNA"/>
</dbReference>
<dbReference type="SUPFAM" id="SSF64307">
    <property type="entry name" value="SirA-like"/>
    <property type="match status" value="1"/>
</dbReference>
<dbReference type="PATRIC" id="fig|1423734.3.peg.1774"/>
<dbReference type="InterPro" id="IPR001455">
    <property type="entry name" value="TusA-like"/>
</dbReference>
<dbReference type="NCBIfam" id="TIGR03527">
    <property type="entry name" value="selenium_YedF"/>
    <property type="match status" value="1"/>
</dbReference>
<keyword evidence="3" id="KW-1185">Reference proteome</keyword>
<dbReference type="Pfam" id="PF01206">
    <property type="entry name" value="TusA"/>
    <property type="match status" value="1"/>
</dbReference>
<organism evidence="2 3">
    <name type="scientific">Agrilactobacillus composti DSM 18527 = JCM 14202</name>
    <dbReference type="NCBI Taxonomy" id="1423734"/>
    <lineage>
        <taxon>Bacteria</taxon>
        <taxon>Bacillati</taxon>
        <taxon>Bacillota</taxon>
        <taxon>Bacilli</taxon>
        <taxon>Lactobacillales</taxon>
        <taxon>Lactobacillaceae</taxon>
        <taxon>Agrilactobacillus</taxon>
    </lineage>
</organism>
<sequence length="199" mass="21101">MKTVKVEALNQTCPLPVIAAKKAIKSLTPDGGKVDVVVDNDVAVKNISKMANGNGYQVSSDTEGETRTVHITATADMLKKAAAHGSIVASVYAFGSKTLGTGDDELGSILLKSYIYSLTQLDTPPEQMLFYNGGAWLTTEGSDVLEDLQTLADKGTQINTCGTCLDFYGIKDKLAIGDITNMYAIVETLNTADKVVTAQ</sequence>
<proteinExistence type="predicted"/>
<dbReference type="SUPFAM" id="SSF75169">
    <property type="entry name" value="DsrEFH-like"/>
    <property type="match status" value="1"/>
</dbReference>
<dbReference type="Pfam" id="PF02635">
    <property type="entry name" value="DsrE"/>
    <property type="match status" value="1"/>
</dbReference>
<dbReference type="eggNOG" id="COG0425">
    <property type="taxonomic scope" value="Bacteria"/>
</dbReference>
<comment type="caution">
    <text evidence="2">The sequence shown here is derived from an EMBL/GenBank/DDBJ whole genome shotgun (WGS) entry which is preliminary data.</text>
</comment>
<evidence type="ECO:0000313" key="3">
    <source>
        <dbReference type="Proteomes" id="UP000051236"/>
    </source>
</evidence>
<dbReference type="InterPro" id="IPR003787">
    <property type="entry name" value="Sulphur_relay_DsrE/F-like"/>
</dbReference>
<dbReference type="Gene3D" id="3.30.110.40">
    <property type="entry name" value="TusA-like domain"/>
    <property type="match status" value="1"/>
</dbReference>
<dbReference type="Proteomes" id="UP000051236">
    <property type="component" value="Unassembled WGS sequence"/>
</dbReference>
<dbReference type="InterPro" id="IPR027396">
    <property type="entry name" value="DsrEFH-like"/>
</dbReference>
<dbReference type="RefSeq" id="WP_035450609.1">
    <property type="nucleotide sequence ID" value="NZ_AZGA01000088.1"/>
</dbReference>
<feature type="domain" description="UPF0033" evidence="1">
    <location>
        <begin position="6"/>
        <end position="69"/>
    </location>
</feature>
<protein>
    <recommendedName>
        <fullName evidence="1">UPF0033 domain-containing protein</fullName>
    </recommendedName>
</protein>